<keyword evidence="3" id="KW-1185">Reference proteome</keyword>
<name>A0A1W1V5N6_9DEIO</name>
<evidence type="ECO:0000313" key="3">
    <source>
        <dbReference type="Proteomes" id="UP000192582"/>
    </source>
</evidence>
<dbReference type="EMBL" id="FWWU01000009">
    <property type="protein sequence ID" value="SMB88613.1"/>
    <property type="molecule type" value="Genomic_DNA"/>
</dbReference>
<feature type="region of interest" description="Disordered" evidence="1">
    <location>
        <begin position="1"/>
        <end position="43"/>
    </location>
</feature>
<organism evidence="2 3">
    <name type="scientific">Deinococcus hopiensis KR-140</name>
    <dbReference type="NCBI Taxonomy" id="695939"/>
    <lineage>
        <taxon>Bacteria</taxon>
        <taxon>Thermotogati</taxon>
        <taxon>Deinococcota</taxon>
        <taxon>Deinococci</taxon>
        <taxon>Deinococcales</taxon>
        <taxon>Deinococcaceae</taxon>
        <taxon>Deinococcus</taxon>
    </lineage>
</organism>
<dbReference type="AlphaFoldDB" id="A0A1W1V5N6"/>
<evidence type="ECO:0000313" key="2">
    <source>
        <dbReference type="EMBL" id="SMB88613.1"/>
    </source>
</evidence>
<gene>
    <name evidence="2" type="ORF">SAMN00790413_00114</name>
</gene>
<reference evidence="2 3" key="1">
    <citation type="submission" date="2017-04" db="EMBL/GenBank/DDBJ databases">
        <authorList>
            <person name="Afonso C.L."/>
            <person name="Miller P.J."/>
            <person name="Scott M.A."/>
            <person name="Spackman E."/>
            <person name="Goraichik I."/>
            <person name="Dimitrov K.M."/>
            <person name="Suarez D.L."/>
            <person name="Swayne D.E."/>
        </authorList>
    </citation>
    <scope>NUCLEOTIDE SEQUENCE [LARGE SCALE GENOMIC DNA]</scope>
    <source>
        <strain evidence="2 3">KR-140</strain>
    </source>
</reference>
<evidence type="ECO:0000256" key="1">
    <source>
        <dbReference type="SAM" id="MobiDB-lite"/>
    </source>
</evidence>
<proteinExistence type="predicted"/>
<accession>A0A1W1V5N6</accession>
<sequence>MRQPVRGEFAGKSRIWGVRKGMGTGPSTPAGNRMGAAPPPPCIPASRPVAAREKAASRYSWFRAKLRMPASWLGLSSRGETLGAQPLSSAQQFGTA</sequence>
<protein>
    <submittedName>
        <fullName evidence="2">Uncharacterized protein</fullName>
    </submittedName>
</protein>
<dbReference type="Proteomes" id="UP000192582">
    <property type="component" value="Unassembled WGS sequence"/>
</dbReference>